<organism evidence="2 3">
    <name type="scientific">Microlunatus kandeliicorticis</name>
    <dbReference type="NCBI Taxonomy" id="1759536"/>
    <lineage>
        <taxon>Bacteria</taxon>
        <taxon>Bacillati</taxon>
        <taxon>Actinomycetota</taxon>
        <taxon>Actinomycetes</taxon>
        <taxon>Propionibacteriales</taxon>
        <taxon>Propionibacteriaceae</taxon>
        <taxon>Microlunatus</taxon>
    </lineage>
</organism>
<dbReference type="PANTHER" id="PTHR43283:SF3">
    <property type="entry name" value="BETA-LACTAMASE FAMILY PROTEIN (AFU_ORTHOLOGUE AFUA_5G07500)"/>
    <property type="match status" value="1"/>
</dbReference>
<dbReference type="RefSeq" id="WP_182560328.1">
    <property type="nucleotide sequence ID" value="NZ_JACGWT010000003.1"/>
</dbReference>
<dbReference type="InterPro" id="IPR050789">
    <property type="entry name" value="Diverse_Enzym_Activities"/>
</dbReference>
<proteinExistence type="predicted"/>
<protein>
    <submittedName>
        <fullName evidence="2">CubicO group peptidase (Beta-lactamase class C family)</fullName>
    </submittedName>
</protein>
<evidence type="ECO:0000259" key="1">
    <source>
        <dbReference type="Pfam" id="PF00144"/>
    </source>
</evidence>
<dbReference type="InterPro" id="IPR012338">
    <property type="entry name" value="Beta-lactam/transpept-like"/>
</dbReference>
<dbReference type="PANTHER" id="PTHR43283">
    <property type="entry name" value="BETA-LACTAMASE-RELATED"/>
    <property type="match status" value="1"/>
</dbReference>
<dbReference type="Proteomes" id="UP000523079">
    <property type="component" value="Unassembled WGS sequence"/>
</dbReference>
<keyword evidence="3" id="KW-1185">Reference proteome</keyword>
<evidence type="ECO:0000313" key="2">
    <source>
        <dbReference type="EMBL" id="MBA8794790.1"/>
    </source>
</evidence>
<feature type="domain" description="Beta-lactamase-related" evidence="1">
    <location>
        <begin position="5"/>
        <end position="364"/>
    </location>
</feature>
<accession>A0A7W3P6D0</accession>
<evidence type="ECO:0000313" key="3">
    <source>
        <dbReference type="Proteomes" id="UP000523079"/>
    </source>
</evidence>
<comment type="caution">
    <text evidence="2">The sequence shown here is derived from an EMBL/GenBank/DDBJ whole genome shotgun (WGS) entry which is preliminary data.</text>
</comment>
<dbReference type="Gene3D" id="3.40.710.10">
    <property type="entry name" value="DD-peptidase/beta-lactamase superfamily"/>
    <property type="match status" value="1"/>
</dbReference>
<dbReference type="EMBL" id="JACGWT010000003">
    <property type="protein sequence ID" value="MBA8794790.1"/>
    <property type="molecule type" value="Genomic_DNA"/>
</dbReference>
<reference evidence="2 3" key="1">
    <citation type="submission" date="2020-07" db="EMBL/GenBank/DDBJ databases">
        <title>Sequencing the genomes of 1000 actinobacteria strains.</title>
        <authorList>
            <person name="Klenk H.-P."/>
        </authorList>
    </citation>
    <scope>NUCLEOTIDE SEQUENCE [LARGE SCALE GENOMIC DNA]</scope>
    <source>
        <strain evidence="2 3">DSM 100723</strain>
    </source>
</reference>
<dbReference type="AlphaFoldDB" id="A0A7W3P6D0"/>
<gene>
    <name evidence="2" type="ORF">FHX74_002409</name>
</gene>
<name>A0A7W3P6D0_9ACTN</name>
<dbReference type="InterPro" id="IPR001466">
    <property type="entry name" value="Beta-lactam-related"/>
</dbReference>
<dbReference type="Pfam" id="PF00144">
    <property type="entry name" value="Beta-lactamase"/>
    <property type="match status" value="1"/>
</dbReference>
<dbReference type="SUPFAM" id="SSF56601">
    <property type="entry name" value="beta-lactamase/transpeptidase-like"/>
    <property type="match status" value="1"/>
</dbReference>
<sequence>MTVVQELLDREVAAGRIPGAVALIGRGDDVEVTTAGWTDLERSARLRRDSVFRIASIGKPLLAASAMIMVERGQLGLDDDITRWLPELQDVRVLARPDGPLDETVALARPITVRHLQTFTSGWGFPDHFDWPGVAPLFERLLQGPPQPQQVPAPDEWLRRLATIPLLAQPGERWLYNLSADLLGVLLSRVSGRPLGALMAELLFEPLGMADTGFAFRPDHADRRTSYYRPTAEGGLALADGPDGQWDAEPVNPSGAGGLVSTVDDWAAFGRFLLAGGTAPDGNRLLSAAAVAEMIATDHTTSRQRADADLFLAGQGWGYGGSIDRDRRNPWNRPGRYGWVGGTGTAGYVFPGPGVVAVLLTQVELGGPGENQVIGAFCTHAAEVADRS</sequence>